<dbReference type="RefSeq" id="WP_149324738.1">
    <property type="nucleotide sequence ID" value="NZ_CP043504.1"/>
</dbReference>
<evidence type="ECO:0000313" key="3">
    <source>
        <dbReference type="Proteomes" id="UP000322159"/>
    </source>
</evidence>
<reference evidence="2 3" key="1">
    <citation type="submission" date="2019-09" db="EMBL/GenBank/DDBJ databases">
        <title>Genome sequencing of strain KACC 19322.</title>
        <authorList>
            <person name="Heo J."/>
            <person name="Kim S.-J."/>
            <person name="Kim J.-S."/>
            <person name="Hong S.-B."/>
            <person name="Kwon S.-W."/>
        </authorList>
    </citation>
    <scope>NUCLEOTIDE SEQUENCE [LARGE SCALE GENOMIC DNA]</scope>
    <source>
        <strain evidence="2 3">KACC 19322</strain>
    </source>
</reference>
<evidence type="ECO:0000256" key="1">
    <source>
        <dbReference type="SAM" id="Phobius"/>
    </source>
</evidence>
<gene>
    <name evidence="2" type="ORF">FLP23_04380</name>
</gene>
<sequence length="158" mass="17472">MTRTDDLMVAMQRHLRGTAFTFARTPKGFDIDLDLANPQWWGVLKETRLSATSGFQIHTDEIDSKFTIIELPRHIEWGGDDAPHFVAAGAAPKQSGRDEVDLRVSAEPIRRLVRRESEGLGFREAIDRRKLYTMLGVALGGVIAVTIAIVLILSATSG</sequence>
<dbReference type="AlphaFoldDB" id="A0A5C1Y5Z7"/>
<keyword evidence="1" id="KW-0812">Transmembrane</keyword>
<name>A0A5C1Y5Z7_9MICO</name>
<dbReference type="EMBL" id="CP043504">
    <property type="protein sequence ID" value="QEO09314.1"/>
    <property type="molecule type" value="Genomic_DNA"/>
</dbReference>
<protein>
    <submittedName>
        <fullName evidence="2">Uncharacterized protein</fullName>
    </submittedName>
</protein>
<dbReference type="KEGG" id="lyk:FLP23_04380"/>
<feature type="transmembrane region" description="Helical" evidence="1">
    <location>
        <begin position="131"/>
        <end position="155"/>
    </location>
</feature>
<proteinExistence type="predicted"/>
<accession>A0A5C1Y5Z7</accession>
<keyword evidence="1" id="KW-1133">Transmembrane helix</keyword>
<dbReference type="OrthoDB" id="4207784at2"/>
<keyword evidence="3" id="KW-1185">Reference proteome</keyword>
<evidence type="ECO:0000313" key="2">
    <source>
        <dbReference type="EMBL" id="QEO09314.1"/>
    </source>
</evidence>
<dbReference type="Proteomes" id="UP000322159">
    <property type="component" value="Chromosome"/>
</dbReference>
<organism evidence="2 3">
    <name type="scientific">Protaetiibacter larvae</name>
    <dbReference type="NCBI Taxonomy" id="2592654"/>
    <lineage>
        <taxon>Bacteria</taxon>
        <taxon>Bacillati</taxon>
        <taxon>Actinomycetota</taxon>
        <taxon>Actinomycetes</taxon>
        <taxon>Micrococcales</taxon>
        <taxon>Microbacteriaceae</taxon>
        <taxon>Protaetiibacter</taxon>
    </lineage>
</organism>
<keyword evidence="1" id="KW-0472">Membrane</keyword>